<protein>
    <submittedName>
        <fullName evidence="2">Uncharacterized protein</fullName>
    </submittedName>
</protein>
<name>A0AA39JMP4_9AGAR</name>
<dbReference type="AlphaFoldDB" id="A0AA39JMP4"/>
<comment type="caution">
    <text evidence="2">The sequence shown here is derived from an EMBL/GenBank/DDBJ whole genome shotgun (WGS) entry which is preliminary data.</text>
</comment>
<accession>A0AA39JMP4</accession>
<keyword evidence="1" id="KW-0812">Transmembrane</keyword>
<evidence type="ECO:0000256" key="1">
    <source>
        <dbReference type="SAM" id="Phobius"/>
    </source>
</evidence>
<evidence type="ECO:0000313" key="2">
    <source>
        <dbReference type="EMBL" id="KAK0443218.1"/>
    </source>
</evidence>
<reference evidence="2" key="1">
    <citation type="submission" date="2023-06" db="EMBL/GenBank/DDBJ databases">
        <authorList>
            <consortium name="Lawrence Berkeley National Laboratory"/>
            <person name="Ahrendt S."/>
            <person name="Sahu N."/>
            <person name="Indic B."/>
            <person name="Wong-Bajracharya J."/>
            <person name="Merenyi Z."/>
            <person name="Ke H.-M."/>
            <person name="Monk M."/>
            <person name="Kocsube S."/>
            <person name="Drula E."/>
            <person name="Lipzen A."/>
            <person name="Balint B."/>
            <person name="Henrissat B."/>
            <person name="Andreopoulos B."/>
            <person name="Martin F.M."/>
            <person name="Harder C.B."/>
            <person name="Rigling D."/>
            <person name="Ford K.L."/>
            <person name="Foster G.D."/>
            <person name="Pangilinan J."/>
            <person name="Papanicolaou A."/>
            <person name="Barry K."/>
            <person name="LaButti K."/>
            <person name="Viragh M."/>
            <person name="Koriabine M."/>
            <person name="Yan M."/>
            <person name="Riley R."/>
            <person name="Champramary S."/>
            <person name="Plett K.L."/>
            <person name="Tsai I.J."/>
            <person name="Slot J."/>
            <person name="Sipos G."/>
            <person name="Plett J."/>
            <person name="Nagy L.G."/>
            <person name="Grigoriev I.V."/>
        </authorList>
    </citation>
    <scope>NUCLEOTIDE SEQUENCE</scope>
    <source>
        <strain evidence="2">FPL87.14</strain>
    </source>
</reference>
<keyword evidence="3" id="KW-1185">Reference proteome</keyword>
<sequence>MALKWPHPRFASNAFYRPLFLTTKNVLINWALSVVLNHVDMESTRLAECPTFVRKRNERISWDLLLSWWMNDSQEKIANIAPAVFAIASTCAVSKEDHEQLEEAEKNASNVLPSLPSSNDATPSNAAPTTTPAFDIVSSGVPMTMRSDLWLGVTVAILALLHLRYTYAIIFPTLVSIFLFTRIDVSVAYSTILSGLHVLASGAGTTQLRAFGATVGTAVPIFQIPFDNVSKTRPAWQQSLGRRDEVNSGTAATLVQLEDVLPGALEAEPLIE</sequence>
<keyword evidence="1" id="KW-0472">Membrane</keyword>
<proteinExistence type="predicted"/>
<organism evidence="2 3">
    <name type="scientific">Armillaria borealis</name>
    <dbReference type="NCBI Taxonomy" id="47425"/>
    <lineage>
        <taxon>Eukaryota</taxon>
        <taxon>Fungi</taxon>
        <taxon>Dikarya</taxon>
        <taxon>Basidiomycota</taxon>
        <taxon>Agaricomycotina</taxon>
        <taxon>Agaricomycetes</taxon>
        <taxon>Agaricomycetidae</taxon>
        <taxon>Agaricales</taxon>
        <taxon>Marasmiineae</taxon>
        <taxon>Physalacriaceae</taxon>
        <taxon>Armillaria</taxon>
    </lineage>
</organism>
<keyword evidence="1" id="KW-1133">Transmembrane helix</keyword>
<evidence type="ECO:0000313" key="3">
    <source>
        <dbReference type="Proteomes" id="UP001175226"/>
    </source>
</evidence>
<dbReference type="EMBL" id="JAUEPT010000023">
    <property type="protein sequence ID" value="KAK0443218.1"/>
    <property type="molecule type" value="Genomic_DNA"/>
</dbReference>
<gene>
    <name evidence="2" type="ORF">EV421DRAFT_1735827</name>
</gene>
<feature type="transmembrane region" description="Helical" evidence="1">
    <location>
        <begin position="149"/>
        <end position="171"/>
    </location>
</feature>
<dbReference type="Proteomes" id="UP001175226">
    <property type="component" value="Unassembled WGS sequence"/>
</dbReference>